<dbReference type="AlphaFoldDB" id="A0AA39K3L7"/>
<evidence type="ECO:0000313" key="3">
    <source>
        <dbReference type="Proteomes" id="UP001175226"/>
    </source>
</evidence>
<reference evidence="2" key="1">
    <citation type="submission" date="2023-06" db="EMBL/GenBank/DDBJ databases">
        <authorList>
            <consortium name="Lawrence Berkeley National Laboratory"/>
            <person name="Ahrendt S."/>
            <person name="Sahu N."/>
            <person name="Indic B."/>
            <person name="Wong-Bajracharya J."/>
            <person name="Merenyi Z."/>
            <person name="Ke H.-M."/>
            <person name="Monk M."/>
            <person name="Kocsube S."/>
            <person name="Drula E."/>
            <person name="Lipzen A."/>
            <person name="Balint B."/>
            <person name="Henrissat B."/>
            <person name="Andreopoulos B."/>
            <person name="Martin F.M."/>
            <person name="Harder C.B."/>
            <person name="Rigling D."/>
            <person name="Ford K.L."/>
            <person name="Foster G.D."/>
            <person name="Pangilinan J."/>
            <person name="Papanicolaou A."/>
            <person name="Barry K."/>
            <person name="LaButti K."/>
            <person name="Viragh M."/>
            <person name="Koriabine M."/>
            <person name="Yan M."/>
            <person name="Riley R."/>
            <person name="Champramary S."/>
            <person name="Plett K.L."/>
            <person name="Tsai I.J."/>
            <person name="Slot J."/>
            <person name="Sipos G."/>
            <person name="Plett J."/>
            <person name="Nagy L.G."/>
            <person name="Grigoriev I.V."/>
        </authorList>
    </citation>
    <scope>NUCLEOTIDE SEQUENCE</scope>
    <source>
        <strain evidence="2">FPL87.14</strain>
    </source>
</reference>
<protein>
    <submittedName>
        <fullName evidence="2">Uncharacterized protein</fullName>
    </submittedName>
</protein>
<proteinExistence type="predicted"/>
<keyword evidence="3" id="KW-1185">Reference proteome</keyword>
<evidence type="ECO:0000256" key="1">
    <source>
        <dbReference type="SAM" id="MobiDB-lite"/>
    </source>
</evidence>
<accession>A0AA39K3L7</accession>
<dbReference type="Proteomes" id="UP001175226">
    <property type="component" value="Unassembled WGS sequence"/>
</dbReference>
<dbReference type="EMBL" id="JAUEPT010000003">
    <property type="protein sequence ID" value="KAK0453967.1"/>
    <property type="molecule type" value="Genomic_DNA"/>
</dbReference>
<sequence length="447" mass="50359">MTGTYECPNRLLLPFNALTCFLWPLVNHVARSRATSAACACQLSISSLQYLFISSNSDQILWLTDQGPDFEVAVIKHRITSFLCIIYKAWFYMWPEEDQGTPASTATRIELRKIEIFKMYTMGLGRRWVCDGLIPDVYIGEEWQWELDDVEVMVGESWDLAFAHSIGVIRGGARMMASPPSNLPSNSAPPRSQIKMSESPYNHIFFLAADEEDAMKLFVADYWKSRRLGGQPLEDIRKHLWETWSAKFPIDFLALTGRFSTKEDEADCCRRKLRCIESYLIHLGSLTEGHGLDMLRRAIYILEVEEDNVWSLSADLSPVSSTIEVVPTKSTMTTPEPVITTAPRRSTRLMAIHNSSIPAGDSFSTPPQLTSKNYAGESSVSPTSTLFSPCKTPLRTYAGRKHLRPSPVNQKPSIGAHLQRPVYGSQTTLGYPVVKKKKIASMLPRRH</sequence>
<name>A0AA39K3L7_9AGAR</name>
<evidence type="ECO:0000313" key="2">
    <source>
        <dbReference type="EMBL" id="KAK0453967.1"/>
    </source>
</evidence>
<comment type="caution">
    <text evidence="2">The sequence shown here is derived from an EMBL/GenBank/DDBJ whole genome shotgun (WGS) entry which is preliminary data.</text>
</comment>
<feature type="region of interest" description="Disordered" evidence="1">
    <location>
        <begin position="356"/>
        <end position="386"/>
    </location>
</feature>
<gene>
    <name evidence="2" type="ORF">EV421DRAFT_1730897</name>
</gene>
<organism evidence="2 3">
    <name type="scientific">Armillaria borealis</name>
    <dbReference type="NCBI Taxonomy" id="47425"/>
    <lineage>
        <taxon>Eukaryota</taxon>
        <taxon>Fungi</taxon>
        <taxon>Dikarya</taxon>
        <taxon>Basidiomycota</taxon>
        <taxon>Agaricomycotina</taxon>
        <taxon>Agaricomycetes</taxon>
        <taxon>Agaricomycetidae</taxon>
        <taxon>Agaricales</taxon>
        <taxon>Marasmiineae</taxon>
        <taxon>Physalacriaceae</taxon>
        <taxon>Armillaria</taxon>
    </lineage>
</organism>